<protein>
    <submittedName>
        <fullName evidence="1">23.6 kDa heat shock protein, mitochondrial</fullName>
    </submittedName>
</protein>
<dbReference type="Proteomes" id="UP000245207">
    <property type="component" value="Unassembled WGS sequence"/>
</dbReference>
<organism evidence="1 2">
    <name type="scientific">Artemisia annua</name>
    <name type="common">Sweet wormwood</name>
    <dbReference type="NCBI Taxonomy" id="35608"/>
    <lineage>
        <taxon>Eukaryota</taxon>
        <taxon>Viridiplantae</taxon>
        <taxon>Streptophyta</taxon>
        <taxon>Embryophyta</taxon>
        <taxon>Tracheophyta</taxon>
        <taxon>Spermatophyta</taxon>
        <taxon>Magnoliopsida</taxon>
        <taxon>eudicotyledons</taxon>
        <taxon>Gunneridae</taxon>
        <taxon>Pentapetalae</taxon>
        <taxon>asterids</taxon>
        <taxon>campanulids</taxon>
        <taxon>Asterales</taxon>
        <taxon>Asteraceae</taxon>
        <taxon>Asteroideae</taxon>
        <taxon>Anthemideae</taxon>
        <taxon>Artemisiinae</taxon>
        <taxon>Artemisia</taxon>
    </lineage>
</organism>
<accession>A0A2U1Q3A5</accession>
<comment type="caution">
    <text evidence="1">The sequence shown here is derived from an EMBL/GenBank/DDBJ whole genome shotgun (WGS) entry which is preliminary data.</text>
</comment>
<keyword evidence="1" id="KW-0346">Stress response</keyword>
<sequence length="263" mass="30112">MASSLARLVVSNRSLGLFRPVITSSSRFLNTKCLNDDNDDSEDNMPTFSRTCPPFIHDLMSNCYCPRLSAARNLSRQLNLMDDLIGVKSTHHEIPRWSVGEEDDNLFILRDMVGLHDKDVNESVQTRDMASLLHLTHFDTPCPSWDVMKEAKELDQFVESTSGMHVISSVRVFCTTRYIRAIYIIVGHEGPDPGDPYGGYVSKIYLPRRFYKIDDVHIQINHETLNITIPKNNYGNPIYKIKGDFLLFCERKNDTSNSTYKLK</sequence>
<keyword evidence="2" id="KW-1185">Reference proteome</keyword>
<evidence type="ECO:0000313" key="2">
    <source>
        <dbReference type="Proteomes" id="UP000245207"/>
    </source>
</evidence>
<evidence type="ECO:0000313" key="1">
    <source>
        <dbReference type="EMBL" id="PWA92455.1"/>
    </source>
</evidence>
<dbReference type="AlphaFoldDB" id="A0A2U1Q3A5"/>
<proteinExistence type="predicted"/>
<dbReference type="EMBL" id="PKPP01000462">
    <property type="protein sequence ID" value="PWA92455.1"/>
    <property type="molecule type" value="Genomic_DNA"/>
</dbReference>
<name>A0A2U1Q3A5_ARTAN</name>
<dbReference type="STRING" id="35608.A0A2U1Q3A5"/>
<gene>
    <name evidence="1" type="ORF">CTI12_AA006720</name>
</gene>
<dbReference type="OrthoDB" id="10640053at2759"/>
<reference evidence="1 2" key="1">
    <citation type="journal article" date="2018" name="Mol. Plant">
        <title>The genome of Artemisia annua provides insight into the evolution of Asteraceae family and artemisinin biosynthesis.</title>
        <authorList>
            <person name="Shen Q."/>
            <person name="Zhang L."/>
            <person name="Liao Z."/>
            <person name="Wang S."/>
            <person name="Yan T."/>
            <person name="Shi P."/>
            <person name="Liu M."/>
            <person name="Fu X."/>
            <person name="Pan Q."/>
            <person name="Wang Y."/>
            <person name="Lv Z."/>
            <person name="Lu X."/>
            <person name="Zhang F."/>
            <person name="Jiang W."/>
            <person name="Ma Y."/>
            <person name="Chen M."/>
            <person name="Hao X."/>
            <person name="Li L."/>
            <person name="Tang Y."/>
            <person name="Lv G."/>
            <person name="Zhou Y."/>
            <person name="Sun X."/>
            <person name="Brodelius P.E."/>
            <person name="Rose J.K.C."/>
            <person name="Tang K."/>
        </authorList>
    </citation>
    <scope>NUCLEOTIDE SEQUENCE [LARGE SCALE GENOMIC DNA]</scope>
    <source>
        <strain evidence="2">cv. Huhao1</strain>
        <tissue evidence="1">Leaf</tissue>
    </source>
</reference>